<sequence length="417" mass="47198">MGEVDPDFIQDPHHRPKLFIIEAEGIPLIDLSPINSPDSITDPKAIEGVVREIGSACKGWGFFQVINHGVQLDKLRNIETAARKFFALPLEEKRKIRRDEKSVLGYYDCERTKNVRDWKEVFDLTVEEPTLVPASPDPEDKEETEWHNRWPEYPPEYRKACEEYAKEIEKLALKLMGLIALSLGLPENSVMGVDDFFNPHGDADFDSEPDPESGSSFDDPDPDYDDDDPDPDSEDDPDPHSEDDPNPEFVSDSDPDPDFDSDSGLDSGSNSDPNSYSTSLGVGPHKDGGALTVLAQDEVGGLEVKRKTDGEWIRVKPTPNAYVINVGDSLQVWSNDIYHSVEHRAMVNSEKKRFSIAYSLKPSHYTLIKPLEELISEENPAKYRPYNWGKFMTHRKLTNFKKLNVENIQIHHFGLSE</sequence>
<dbReference type="PANTHER" id="PTHR47990">
    <property type="entry name" value="2-OXOGLUTARATE (2OG) AND FE(II)-DEPENDENT OXYGENASE SUPERFAMILY PROTEIN-RELATED"/>
    <property type="match status" value="1"/>
</dbReference>
<protein>
    <recommendedName>
        <fullName evidence="5">Fe2OG dioxygenase domain-containing protein</fullName>
    </recommendedName>
</protein>
<dbReference type="GO" id="GO:0046872">
    <property type="term" value="F:metal ion binding"/>
    <property type="evidence" value="ECO:0007669"/>
    <property type="project" value="UniProtKB-KW"/>
</dbReference>
<feature type="compositionally biased region" description="Low complexity" evidence="4">
    <location>
        <begin position="264"/>
        <end position="275"/>
    </location>
</feature>
<keyword evidence="2 3" id="KW-0408">Iron</keyword>
<gene>
    <name evidence="6" type="ORF">L3X38_043604</name>
</gene>
<dbReference type="EMBL" id="JAJFAZ020000008">
    <property type="protein sequence ID" value="KAI5314428.1"/>
    <property type="molecule type" value="Genomic_DNA"/>
</dbReference>
<feature type="domain" description="Fe2OG dioxygenase" evidence="5">
    <location>
        <begin position="266"/>
        <end position="362"/>
    </location>
</feature>
<feature type="compositionally biased region" description="Acidic residues" evidence="4">
    <location>
        <begin position="218"/>
        <end position="237"/>
    </location>
</feature>
<keyword evidence="1 3" id="KW-0479">Metal-binding</keyword>
<evidence type="ECO:0000256" key="3">
    <source>
        <dbReference type="RuleBase" id="RU003682"/>
    </source>
</evidence>
<dbReference type="InterPro" id="IPR005123">
    <property type="entry name" value="Oxoglu/Fe-dep_dioxygenase_dom"/>
</dbReference>
<comment type="caution">
    <text evidence="6">The sequence shown here is derived from an EMBL/GenBank/DDBJ whole genome shotgun (WGS) entry which is preliminary data.</text>
</comment>
<dbReference type="Pfam" id="PF14226">
    <property type="entry name" value="DIOX_N"/>
    <property type="match status" value="1"/>
</dbReference>
<reference evidence="6 7" key="1">
    <citation type="journal article" date="2022" name="G3 (Bethesda)">
        <title>Whole-genome sequence and methylome profiling of the almond [Prunus dulcis (Mill.) D.A. Webb] cultivar 'Nonpareil'.</title>
        <authorList>
            <person name="D'Amico-Willman K.M."/>
            <person name="Ouma W.Z."/>
            <person name="Meulia T."/>
            <person name="Sideli G.M."/>
            <person name="Gradziel T.M."/>
            <person name="Fresnedo-Ramirez J."/>
        </authorList>
    </citation>
    <scope>NUCLEOTIDE SEQUENCE [LARGE SCALE GENOMIC DNA]</scope>
    <source>
        <strain evidence="6">Clone GOH B32 T37-40</strain>
    </source>
</reference>
<dbReference type="AlphaFoldDB" id="A0AAD4UY37"/>
<feature type="region of interest" description="Disordered" evidence="4">
    <location>
        <begin position="199"/>
        <end position="289"/>
    </location>
</feature>
<accession>A0AAD4UY37</accession>
<keyword evidence="3" id="KW-0560">Oxidoreductase</keyword>
<dbReference type="Pfam" id="PF03171">
    <property type="entry name" value="2OG-FeII_Oxy"/>
    <property type="match status" value="1"/>
</dbReference>
<evidence type="ECO:0000256" key="2">
    <source>
        <dbReference type="ARBA" id="ARBA00023004"/>
    </source>
</evidence>
<name>A0AAD4UY37_PRUDU</name>
<comment type="similarity">
    <text evidence="3">Belongs to the iron/ascorbate-dependent oxidoreductase family.</text>
</comment>
<evidence type="ECO:0000313" key="6">
    <source>
        <dbReference type="EMBL" id="KAI5314428.1"/>
    </source>
</evidence>
<proteinExistence type="inferred from homology"/>
<dbReference type="GO" id="GO:0016491">
    <property type="term" value="F:oxidoreductase activity"/>
    <property type="evidence" value="ECO:0007669"/>
    <property type="project" value="UniProtKB-KW"/>
</dbReference>
<organism evidence="6 7">
    <name type="scientific">Prunus dulcis</name>
    <name type="common">Almond</name>
    <name type="synonym">Amygdalus dulcis</name>
    <dbReference type="NCBI Taxonomy" id="3755"/>
    <lineage>
        <taxon>Eukaryota</taxon>
        <taxon>Viridiplantae</taxon>
        <taxon>Streptophyta</taxon>
        <taxon>Embryophyta</taxon>
        <taxon>Tracheophyta</taxon>
        <taxon>Spermatophyta</taxon>
        <taxon>Magnoliopsida</taxon>
        <taxon>eudicotyledons</taxon>
        <taxon>Gunneridae</taxon>
        <taxon>Pentapetalae</taxon>
        <taxon>rosids</taxon>
        <taxon>fabids</taxon>
        <taxon>Rosales</taxon>
        <taxon>Rosaceae</taxon>
        <taxon>Amygdaloideae</taxon>
        <taxon>Amygdaleae</taxon>
        <taxon>Prunus</taxon>
    </lineage>
</organism>
<evidence type="ECO:0000256" key="1">
    <source>
        <dbReference type="ARBA" id="ARBA00022723"/>
    </source>
</evidence>
<dbReference type="InterPro" id="IPR050231">
    <property type="entry name" value="Iron_ascorbate_oxido_reductase"/>
</dbReference>
<dbReference type="PROSITE" id="PS51471">
    <property type="entry name" value="FE2OG_OXY"/>
    <property type="match status" value="1"/>
</dbReference>
<evidence type="ECO:0000259" key="5">
    <source>
        <dbReference type="PROSITE" id="PS51471"/>
    </source>
</evidence>
<dbReference type="Gene3D" id="2.60.120.330">
    <property type="entry name" value="B-lactam Antibiotic, Isopenicillin N Synthase, Chain"/>
    <property type="match status" value="1"/>
</dbReference>
<dbReference type="InterPro" id="IPR026992">
    <property type="entry name" value="DIOX_N"/>
</dbReference>
<evidence type="ECO:0000313" key="7">
    <source>
        <dbReference type="Proteomes" id="UP001054821"/>
    </source>
</evidence>
<dbReference type="InterPro" id="IPR027443">
    <property type="entry name" value="IPNS-like_sf"/>
</dbReference>
<evidence type="ECO:0000256" key="4">
    <source>
        <dbReference type="SAM" id="MobiDB-lite"/>
    </source>
</evidence>
<keyword evidence="7" id="KW-1185">Reference proteome</keyword>
<dbReference type="SUPFAM" id="SSF51197">
    <property type="entry name" value="Clavaminate synthase-like"/>
    <property type="match status" value="1"/>
</dbReference>
<feature type="compositionally biased region" description="Acidic residues" evidence="4">
    <location>
        <begin position="251"/>
        <end position="263"/>
    </location>
</feature>
<dbReference type="InterPro" id="IPR044861">
    <property type="entry name" value="IPNS-like_FE2OG_OXY"/>
</dbReference>
<dbReference type="Proteomes" id="UP001054821">
    <property type="component" value="Chromosome 8"/>
</dbReference>